<reference evidence="1" key="1">
    <citation type="submission" date="2021-01" db="EMBL/GenBank/DDBJ databases">
        <title>Adiantum capillus-veneris genome.</title>
        <authorList>
            <person name="Fang Y."/>
            <person name="Liao Q."/>
        </authorList>
    </citation>
    <scope>NUCLEOTIDE SEQUENCE</scope>
    <source>
        <strain evidence="1">H3</strain>
        <tissue evidence="1">Leaf</tissue>
    </source>
</reference>
<proteinExistence type="predicted"/>
<dbReference type="Proteomes" id="UP000886520">
    <property type="component" value="Chromosome 6"/>
</dbReference>
<keyword evidence="2" id="KW-1185">Reference proteome</keyword>
<dbReference type="EMBL" id="JABFUD020000006">
    <property type="protein sequence ID" value="KAI5078841.1"/>
    <property type="molecule type" value="Genomic_DNA"/>
</dbReference>
<accession>A0A9D4V310</accession>
<evidence type="ECO:0000313" key="1">
    <source>
        <dbReference type="EMBL" id="KAI5078841.1"/>
    </source>
</evidence>
<protein>
    <submittedName>
        <fullName evidence="1">Uncharacterized protein</fullName>
    </submittedName>
</protein>
<gene>
    <name evidence="1" type="ORF">GOP47_0006512</name>
</gene>
<comment type="caution">
    <text evidence="1">The sequence shown here is derived from an EMBL/GenBank/DDBJ whole genome shotgun (WGS) entry which is preliminary data.</text>
</comment>
<organism evidence="1 2">
    <name type="scientific">Adiantum capillus-veneris</name>
    <name type="common">Maidenhair fern</name>
    <dbReference type="NCBI Taxonomy" id="13818"/>
    <lineage>
        <taxon>Eukaryota</taxon>
        <taxon>Viridiplantae</taxon>
        <taxon>Streptophyta</taxon>
        <taxon>Embryophyta</taxon>
        <taxon>Tracheophyta</taxon>
        <taxon>Polypodiopsida</taxon>
        <taxon>Polypodiidae</taxon>
        <taxon>Polypodiales</taxon>
        <taxon>Pteridineae</taxon>
        <taxon>Pteridaceae</taxon>
        <taxon>Vittarioideae</taxon>
        <taxon>Adiantum</taxon>
    </lineage>
</organism>
<name>A0A9D4V310_ADICA</name>
<sequence length="72" mass="7754">MLDIAAFFHSGKKALAAISLGEAGGSSNKTWSEKLNSKSEESLLMEELLLTRTCCCSFDVGRVIVICPAMGW</sequence>
<dbReference type="AlphaFoldDB" id="A0A9D4V310"/>
<evidence type="ECO:0000313" key="2">
    <source>
        <dbReference type="Proteomes" id="UP000886520"/>
    </source>
</evidence>